<keyword evidence="4 8" id="KW-0413">Isomerase</keyword>
<dbReference type="PROSITE" id="PS50072">
    <property type="entry name" value="CSA_PPIASE_2"/>
    <property type="match status" value="1"/>
</dbReference>
<keyword evidence="6" id="KW-0732">Signal</keyword>
<evidence type="ECO:0000256" key="1">
    <source>
        <dbReference type="ARBA" id="ARBA00002388"/>
    </source>
</evidence>
<evidence type="ECO:0000313" key="8">
    <source>
        <dbReference type="EMBL" id="RLL08563.1"/>
    </source>
</evidence>
<name>A0A498CKC7_9FIRM</name>
<feature type="signal peptide" evidence="6">
    <location>
        <begin position="1"/>
        <end position="22"/>
    </location>
</feature>
<dbReference type="RefSeq" id="WP_121587455.1">
    <property type="nucleotide sequence ID" value="NZ_RCHT01000032.1"/>
</dbReference>
<feature type="chain" id="PRO_5039158381" description="peptidylprolyl isomerase" evidence="6">
    <location>
        <begin position="23"/>
        <end position="321"/>
    </location>
</feature>
<dbReference type="InterPro" id="IPR002130">
    <property type="entry name" value="Cyclophilin-type_PPIase_dom"/>
</dbReference>
<dbReference type="EC" id="5.2.1.8" evidence="2"/>
<reference evidence="8 9" key="1">
    <citation type="submission" date="2018-10" db="EMBL/GenBank/DDBJ databases">
        <title>Anaerotruncus faecis sp. nov., isolated from human feces.</title>
        <authorList>
            <person name="Wang Y.-J."/>
        </authorList>
    </citation>
    <scope>NUCLEOTIDE SEQUENCE [LARGE SCALE GENOMIC DNA]</scope>
    <source>
        <strain evidence="8 9">22A2-44</strain>
    </source>
</reference>
<comment type="caution">
    <text evidence="8">The sequence shown here is derived from an EMBL/GenBank/DDBJ whole genome shotgun (WGS) entry which is preliminary data.</text>
</comment>
<dbReference type="PANTHER" id="PTHR45625">
    <property type="entry name" value="PEPTIDYL-PROLYL CIS-TRANS ISOMERASE-RELATED"/>
    <property type="match status" value="1"/>
</dbReference>
<protein>
    <recommendedName>
        <fullName evidence="2">peptidylprolyl isomerase</fullName>
        <ecNumber evidence="2">5.2.1.8</ecNumber>
    </recommendedName>
</protein>
<dbReference type="Gene3D" id="2.40.100.10">
    <property type="entry name" value="Cyclophilin-like"/>
    <property type="match status" value="2"/>
</dbReference>
<dbReference type="Proteomes" id="UP000276301">
    <property type="component" value="Unassembled WGS sequence"/>
</dbReference>
<dbReference type="Pfam" id="PF00160">
    <property type="entry name" value="Pro_isomerase"/>
    <property type="match status" value="2"/>
</dbReference>
<dbReference type="InterPro" id="IPR020892">
    <property type="entry name" value="Cyclophilin-type_PPIase_CS"/>
</dbReference>
<comment type="function">
    <text evidence="1">PPIases accelerate the folding of proteins. It catalyzes the cis-trans isomerization of proline imidic peptide bonds in oligopeptides.</text>
</comment>
<feature type="compositionally biased region" description="Low complexity" evidence="5">
    <location>
        <begin position="28"/>
        <end position="47"/>
    </location>
</feature>
<evidence type="ECO:0000256" key="4">
    <source>
        <dbReference type="ARBA" id="ARBA00023235"/>
    </source>
</evidence>
<evidence type="ECO:0000256" key="3">
    <source>
        <dbReference type="ARBA" id="ARBA00023110"/>
    </source>
</evidence>
<dbReference type="PROSITE" id="PS00170">
    <property type="entry name" value="CSA_PPIASE_1"/>
    <property type="match status" value="1"/>
</dbReference>
<evidence type="ECO:0000256" key="5">
    <source>
        <dbReference type="SAM" id="MobiDB-lite"/>
    </source>
</evidence>
<dbReference type="SUPFAM" id="SSF50891">
    <property type="entry name" value="Cyclophilin-like"/>
    <property type="match status" value="1"/>
</dbReference>
<dbReference type="InterPro" id="IPR044666">
    <property type="entry name" value="Cyclophilin_A-like"/>
</dbReference>
<feature type="region of interest" description="Disordered" evidence="5">
    <location>
        <begin position="23"/>
        <end position="57"/>
    </location>
</feature>
<dbReference type="EMBL" id="RCHT01000032">
    <property type="protein sequence ID" value="RLL08563.1"/>
    <property type="molecule type" value="Genomic_DNA"/>
</dbReference>
<sequence>MKKILTIFLTLAVMLTAAACGAKEEGTESSPAPSSAAEESSSEASLPEPGPVPTEVGGEGLALMEQMTAALEGTGDYADNPTVSIETSEGTIRARLFPKEAPKAVENFLTHAREGYYDGLTFHRVINDFMLQGGDPNGDGTGGESIWGGPFEDEFSPVLRNFRGALSMANSGANTNGSQFFIVQRKDALSGMGLSDYLLNLYMNDQVSAAQREISEMAAGGKSQEEVNARIDELNGELDGKYAAGVPQDYADQKLPALKKYEEVGGTPHLDDVHTVFGYVIEGMDVVDKIAALDTGETDQAGNPAGKTSKPVTIVKVTVEE</sequence>
<organism evidence="8 9">
    <name type="scientific">Anaerotruncus massiliensis</name>
    <name type="common">ex Liu et al. 2021</name>
    <dbReference type="NCBI Taxonomy" id="2321404"/>
    <lineage>
        <taxon>Bacteria</taxon>
        <taxon>Bacillati</taxon>
        <taxon>Bacillota</taxon>
        <taxon>Clostridia</taxon>
        <taxon>Eubacteriales</taxon>
        <taxon>Oscillospiraceae</taxon>
        <taxon>Anaerotruncus</taxon>
    </lineage>
</organism>
<evidence type="ECO:0000256" key="2">
    <source>
        <dbReference type="ARBA" id="ARBA00013194"/>
    </source>
</evidence>
<dbReference type="PANTHER" id="PTHR45625:SF4">
    <property type="entry name" value="PEPTIDYLPROLYL ISOMERASE DOMAIN AND WD REPEAT-CONTAINING PROTEIN 1"/>
    <property type="match status" value="1"/>
</dbReference>
<dbReference type="PROSITE" id="PS51257">
    <property type="entry name" value="PROKAR_LIPOPROTEIN"/>
    <property type="match status" value="1"/>
</dbReference>
<dbReference type="GO" id="GO:0003755">
    <property type="term" value="F:peptidyl-prolyl cis-trans isomerase activity"/>
    <property type="evidence" value="ECO:0007669"/>
    <property type="project" value="UniProtKB-KW"/>
</dbReference>
<feature type="domain" description="PPIase cyclophilin-type" evidence="7">
    <location>
        <begin position="90"/>
        <end position="319"/>
    </location>
</feature>
<evidence type="ECO:0000256" key="6">
    <source>
        <dbReference type="SAM" id="SignalP"/>
    </source>
</evidence>
<gene>
    <name evidence="8" type="ORF">D4A47_12035</name>
</gene>
<keyword evidence="3" id="KW-0697">Rotamase</keyword>
<evidence type="ECO:0000259" key="7">
    <source>
        <dbReference type="PROSITE" id="PS50072"/>
    </source>
</evidence>
<dbReference type="AlphaFoldDB" id="A0A498CKC7"/>
<dbReference type="GO" id="GO:0006457">
    <property type="term" value="P:protein folding"/>
    <property type="evidence" value="ECO:0007669"/>
    <property type="project" value="InterPro"/>
</dbReference>
<dbReference type="InterPro" id="IPR029000">
    <property type="entry name" value="Cyclophilin-like_dom_sf"/>
</dbReference>
<evidence type="ECO:0000313" key="9">
    <source>
        <dbReference type="Proteomes" id="UP000276301"/>
    </source>
</evidence>
<keyword evidence="9" id="KW-1185">Reference proteome</keyword>
<dbReference type="PRINTS" id="PR00153">
    <property type="entry name" value="CSAPPISMRASE"/>
</dbReference>
<accession>A0A498CKC7</accession>
<proteinExistence type="predicted"/>